<gene>
    <name evidence="1" type="ORF">BJP25_16490</name>
</gene>
<comment type="caution">
    <text evidence="1">The sequence shown here is derived from an EMBL/GenBank/DDBJ whole genome shotgun (WGS) entry which is preliminary data.</text>
</comment>
<reference evidence="1 2" key="1">
    <citation type="submission" date="2016-10" db="EMBL/GenBank/DDBJ databases">
        <title>The Draft Genome Sequence of Actinokineospora bangkokensis 44EHWT reveals the biosynthetic pathway of antifungal compounds Thailandins with unusual extender unit butylmalonyl-CoA.</title>
        <authorList>
            <person name="Greule A."/>
            <person name="Intra B."/>
            <person name="Flemming S."/>
            <person name="Rommel M.G."/>
            <person name="Panbangred W."/>
            <person name="Bechthold A."/>
        </authorList>
    </citation>
    <scope>NUCLEOTIDE SEQUENCE [LARGE SCALE GENOMIC DNA]</scope>
    <source>
        <strain evidence="1 2">44EHW</strain>
    </source>
</reference>
<dbReference type="SUPFAM" id="SSF52540">
    <property type="entry name" value="P-loop containing nucleoside triphosphate hydrolases"/>
    <property type="match status" value="1"/>
</dbReference>
<dbReference type="InterPro" id="IPR027417">
    <property type="entry name" value="P-loop_NTPase"/>
</dbReference>
<keyword evidence="2" id="KW-1185">Reference proteome</keyword>
<dbReference type="PANTHER" id="PTHR35894">
    <property type="entry name" value="GENERAL SECRETION PATHWAY PROTEIN A-RELATED"/>
    <property type="match status" value="1"/>
</dbReference>
<protein>
    <recommendedName>
        <fullName evidence="3">AAA+ ATPase domain-containing protein</fullName>
    </recommendedName>
</protein>
<dbReference type="RefSeq" id="WP_075974723.1">
    <property type="nucleotide sequence ID" value="NZ_MKQR01000009.1"/>
</dbReference>
<dbReference type="OrthoDB" id="3948083at2"/>
<sequence>MSAAPPPRRRRNPFADMAVANVSVIDGDPDTAEVTVTTDAVRTAFSFLDDYLDAHTGDGTDGADDRAGGTVIALLGDYGIGKTHLSVRMVARARARLGNPRAAVYLDAAAADFLSLYRRFMATLGVDGVVAQVNDYYADQVAEALEPSGLTRADVRAMTGADAEGTDPGELRWHEIARELGLLESRLLRQVRETLAGVTSSPDFAAALTLLLRPGFQEAVWNWLTGGRPEQILVDRGVSRVIDDDLAALEALRVFALLLGGRDRRFVLVVDELDKIFSAQHAPGHAVMAEFQELLQVATKAGACLVLGGLPEVWPALSGPVRARIPHPVRLAGLTEGEITDFILRTQELTLGTRTLAPFTPPVVRTIRMITRGNPREVIRLCHRAFRLADDRRRQTGDESVLVDDAIINQANTELFGTPSGDDIRDQIGRVLGMANWDHYRDRVLGARADTRVDYWVRFPQRGSGCALLLTRALLTDADVEDVVSRIISVRGAEPHAVVLPLVTGTPTDMAVARVREQLGYEPVLYRQSTFVDDLVTALETAMARLPELDAADPVGQVLAQTDQIIRRMATMHRDLLEQIQHGTDRVESAVGRSAPVEAPTTPPAADEPGLPAPVAELFAEAVAAIQALTTVDPEVSRAFEAGGYEAADAALRIVERPDVVAAAGTGRLLAEVVVRFRASVAGWFRRFPPAPGAGVTGGGSAEARAALEGICNVYDAMAEYLPTFRLLPLASVAGRPEDAVARVEEALRNLSFRVRRAALRAAAGR</sequence>
<name>A0A1Q9LPA6_9PSEU</name>
<evidence type="ECO:0000313" key="2">
    <source>
        <dbReference type="Proteomes" id="UP000186040"/>
    </source>
</evidence>
<dbReference type="Proteomes" id="UP000186040">
    <property type="component" value="Unassembled WGS sequence"/>
</dbReference>
<organism evidence="1 2">
    <name type="scientific">Actinokineospora bangkokensis</name>
    <dbReference type="NCBI Taxonomy" id="1193682"/>
    <lineage>
        <taxon>Bacteria</taxon>
        <taxon>Bacillati</taxon>
        <taxon>Actinomycetota</taxon>
        <taxon>Actinomycetes</taxon>
        <taxon>Pseudonocardiales</taxon>
        <taxon>Pseudonocardiaceae</taxon>
        <taxon>Actinokineospora</taxon>
    </lineage>
</organism>
<proteinExistence type="predicted"/>
<evidence type="ECO:0008006" key="3">
    <source>
        <dbReference type="Google" id="ProtNLM"/>
    </source>
</evidence>
<dbReference type="STRING" id="1193682.BJP25_16490"/>
<dbReference type="AlphaFoldDB" id="A0A1Q9LPA6"/>
<accession>A0A1Q9LPA6</accession>
<dbReference type="InterPro" id="IPR052026">
    <property type="entry name" value="ExeA_AAA_ATPase_DNA-bind"/>
</dbReference>
<evidence type="ECO:0000313" key="1">
    <source>
        <dbReference type="EMBL" id="OLR93824.1"/>
    </source>
</evidence>
<dbReference type="EMBL" id="MKQR01000009">
    <property type="protein sequence ID" value="OLR93824.1"/>
    <property type="molecule type" value="Genomic_DNA"/>
</dbReference>
<dbReference type="PANTHER" id="PTHR35894:SF1">
    <property type="entry name" value="PHOSPHORIBULOKINASE _ URIDINE KINASE FAMILY"/>
    <property type="match status" value="1"/>
</dbReference>